<sequence>MRFENSFVLTKVGNFLIILRTPILIFELMSNDDPYADLPRAASPSAWTKASRKRAGEVVDAPLVKKAARNSTCHVSFREDDNVAQGKDEVEDKRASTVLDPRETIDKLKRYMVSPMSHKSTLHRETLLRASDDVDSDVIDNWVLNAVVNNDLFTDDSFMFAKAAKQVAGHITDRRDEAVSMDNLADVAALDRALLPCLRSLMARHGVAWAKTSVEMVMALCTARRLTFSEADRKHIDEWTSKIHHRNAAPTAKHSAAAEMRKNVVPYNDTQTGVKVDRMFNRLAAWLVPSAGPDDEHAKKRYDILAQLKKAVMEVCNWYEEKNKLEFQGKRPLEEEDIGMHDLLWSIQSCLQHGLREGATTSPTSPWLLLHFIKSTLTSSDPSASIPMIGQVIDEAAKESSTDAGRIRCWIRLALNQSLVDATLALALLPSNEQFLCATYEDAALLRCQEATTIMLQLLSYVKELTFKLHVTDREFSRRRTSLPNLSSMSGPSALTATPATSTESRVDVLIEKVYVSPVKDYIEANGKFPAHVDAHVASAVVLEFLRHIPEPLITSDRYDAFIASSRMANEADGVRNLTCLVADLPVEYKVTMEVVMLVFGALAEILAHADENGLNVVALSIALAPAIVRKRETRENKSQMQAQEVRMAAIGAHVVELLLLHHTEVFQPVRDQIVKAKEEFQAKQAFLEMFPAMLKQPVRTDDTDMMSIWTTLAAHQRQLEQEALQLDQPSMGSTTDGCKSHVDACNDWLVEDAALWQRFGFREGTALANFNVGGQLLLQCVAFFLRTDPTGCQLLAERVNEYNMGEAFAALVLVLLNVLKLAPTPDQPSLDFTLLSMEPFWEIFADPSFFHKLFALSVRVFDYNWTMSPRPEFGRILEETEAQMTWLVQRSPSSVEDLVDDWMLYRQQAATKATAEQTYDRLSRQTLS</sequence>
<dbReference type="Gene3D" id="1.10.555.10">
    <property type="entry name" value="Rho GTPase activation protein"/>
    <property type="match status" value="1"/>
</dbReference>
<dbReference type="AlphaFoldDB" id="A0A3R6VWP5"/>
<feature type="domain" description="RUN" evidence="2">
    <location>
        <begin position="334"/>
        <end position="474"/>
    </location>
</feature>
<dbReference type="GO" id="GO:0007165">
    <property type="term" value="P:signal transduction"/>
    <property type="evidence" value="ECO:0007669"/>
    <property type="project" value="InterPro"/>
</dbReference>
<dbReference type="Gene3D" id="1.20.58.900">
    <property type="match status" value="1"/>
</dbReference>
<name>A0A3R6VWP5_9STRA</name>
<dbReference type="PANTHER" id="PTHR36749">
    <property type="entry name" value="F7O18.3 PROTEIN"/>
    <property type="match status" value="1"/>
</dbReference>
<dbReference type="CDD" id="cd00159">
    <property type="entry name" value="RhoGAP"/>
    <property type="match status" value="1"/>
</dbReference>
<dbReference type="PROSITE" id="PS50826">
    <property type="entry name" value="RUN"/>
    <property type="match status" value="1"/>
</dbReference>
<dbReference type="InterPro" id="IPR008936">
    <property type="entry name" value="Rho_GTPase_activation_prot"/>
</dbReference>
<dbReference type="PANTHER" id="PTHR36749:SF1">
    <property type="entry name" value="F7O18.3 PROTEIN"/>
    <property type="match status" value="1"/>
</dbReference>
<dbReference type="Pfam" id="PF04727">
    <property type="entry name" value="ELMO_CED12"/>
    <property type="match status" value="1"/>
</dbReference>
<dbReference type="EMBL" id="QUSY01000466">
    <property type="protein sequence ID" value="RHY29240.1"/>
    <property type="molecule type" value="Genomic_DNA"/>
</dbReference>
<dbReference type="SUPFAM" id="SSF140741">
    <property type="entry name" value="RUN domain-like"/>
    <property type="match status" value="1"/>
</dbReference>
<evidence type="ECO:0000313" key="3">
    <source>
        <dbReference type="EMBL" id="RHY29240.1"/>
    </source>
</evidence>
<evidence type="ECO:0008006" key="5">
    <source>
        <dbReference type="Google" id="ProtNLM"/>
    </source>
</evidence>
<dbReference type="VEuPathDB" id="FungiDB:H310_11690"/>
<accession>A0A3R6VWP5</accession>
<dbReference type="VEuPathDB" id="FungiDB:H310_11689"/>
<dbReference type="PROSITE" id="PS50238">
    <property type="entry name" value="RHOGAP"/>
    <property type="match status" value="1"/>
</dbReference>
<protein>
    <recommendedName>
        <fullName evidence="5">Rho-GAP domain-containing protein</fullName>
    </recommendedName>
</protein>
<keyword evidence="4" id="KW-1185">Reference proteome</keyword>
<dbReference type="SUPFAM" id="SSF48350">
    <property type="entry name" value="GTPase activation domain, GAP"/>
    <property type="match status" value="1"/>
</dbReference>
<dbReference type="InterPro" id="IPR006816">
    <property type="entry name" value="ELMO_dom"/>
</dbReference>
<comment type="caution">
    <text evidence="3">The sequence shown here is derived from an EMBL/GenBank/DDBJ whole genome shotgun (WGS) entry which is preliminary data.</text>
</comment>
<dbReference type="Proteomes" id="UP000285060">
    <property type="component" value="Unassembled WGS sequence"/>
</dbReference>
<dbReference type="InterPro" id="IPR037213">
    <property type="entry name" value="Run_dom_sf"/>
</dbReference>
<gene>
    <name evidence="3" type="ORF">DYB32_005311</name>
</gene>
<evidence type="ECO:0000313" key="4">
    <source>
        <dbReference type="Proteomes" id="UP000285060"/>
    </source>
</evidence>
<proteinExistence type="predicted"/>
<reference evidence="3 4" key="1">
    <citation type="submission" date="2018-08" db="EMBL/GenBank/DDBJ databases">
        <title>Aphanomyces genome sequencing and annotation.</title>
        <authorList>
            <person name="Minardi D."/>
            <person name="Oidtmann B."/>
            <person name="Van Der Giezen M."/>
            <person name="Studholme D.J."/>
        </authorList>
    </citation>
    <scope>NUCLEOTIDE SEQUENCE [LARGE SCALE GENOMIC DNA]</scope>
    <source>
        <strain evidence="3 4">NJM0002</strain>
    </source>
</reference>
<dbReference type="CDD" id="cd17671">
    <property type="entry name" value="RUN"/>
    <property type="match status" value="1"/>
</dbReference>
<dbReference type="SMART" id="SM00324">
    <property type="entry name" value="RhoGAP"/>
    <property type="match status" value="1"/>
</dbReference>
<dbReference type="InterPro" id="IPR000198">
    <property type="entry name" value="RhoGAP_dom"/>
</dbReference>
<dbReference type="Pfam" id="PF00620">
    <property type="entry name" value="RhoGAP"/>
    <property type="match status" value="1"/>
</dbReference>
<dbReference type="VEuPathDB" id="FungiDB:H310_03570"/>
<evidence type="ECO:0000259" key="1">
    <source>
        <dbReference type="PROSITE" id="PS50238"/>
    </source>
</evidence>
<organism evidence="3 4">
    <name type="scientific">Aphanomyces invadans</name>
    <dbReference type="NCBI Taxonomy" id="157072"/>
    <lineage>
        <taxon>Eukaryota</taxon>
        <taxon>Sar</taxon>
        <taxon>Stramenopiles</taxon>
        <taxon>Oomycota</taxon>
        <taxon>Saprolegniomycetes</taxon>
        <taxon>Saprolegniales</taxon>
        <taxon>Verrucalvaceae</taxon>
        <taxon>Aphanomyces</taxon>
    </lineage>
</organism>
<feature type="domain" description="Rho-GAP" evidence="1">
    <location>
        <begin position="456"/>
        <end position="667"/>
    </location>
</feature>
<dbReference type="InterPro" id="IPR004012">
    <property type="entry name" value="Run_dom"/>
</dbReference>
<evidence type="ECO:0000259" key="2">
    <source>
        <dbReference type="PROSITE" id="PS50826"/>
    </source>
</evidence>
<dbReference type="Pfam" id="PF02759">
    <property type="entry name" value="RUN"/>
    <property type="match status" value="1"/>
</dbReference>